<dbReference type="NCBIfam" id="TIGR00732">
    <property type="entry name" value="dprA"/>
    <property type="match status" value="1"/>
</dbReference>
<dbReference type="InterPro" id="IPR003488">
    <property type="entry name" value="DprA"/>
</dbReference>
<reference evidence="4 5" key="1">
    <citation type="submission" date="2020-01" db="EMBL/GenBank/DDBJ databases">
        <title>Whole genome sequence of Heliobacterium gestii DSM 11169.</title>
        <authorList>
            <person name="Kyndt J.A."/>
            <person name="Meyer T.E."/>
        </authorList>
    </citation>
    <scope>NUCLEOTIDE SEQUENCE [LARGE SCALE GENOMIC DNA]</scope>
    <source>
        <strain evidence="4 5">DSM 11169</strain>
    </source>
</reference>
<dbReference type="Gene3D" id="1.10.10.10">
    <property type="entry name" value="Winged helix-like DNA-binding domain superfamily/Winged helix DNA-binding domain"/>
    <property type="match status" value="1"/>
</dbReference>
<protein>
    <submittedName>
        <fullName evidence="4">DNA-protecting protein DprA</fullName>
    </submittedName>
</protein>
<feature type="domain" description="Smf/DprA SLOG" evidence="2">
    <location>
        <begin position="87"/>
        <end position="293"/>
    </location>
</feature>
<dbReference type="RefSeq" id="WP_161262058.1">
    <property type="nucleotide sequence ID" value="NZ_JAFBDC010000007.1"/>
</dbReference>
<evidence type="ECO:0000259" key="2">
    <source>
        <dbReference type="Pfam" id="PF02481"/>
    </source>
</evidence>
<proteinExistence type="inferred from homology"/>
<evidence type="ECO:0000259" key="3">
    <source>
        <dbReference type="Pfam" id="PF17782"/>
    </source>
</evidence>
<dbReference type="PANTHER" id="PTHR43022:SF1">
    <property type="entry name" value="PROTEIN SMF"/>
    <property type="match status" value="1"/>
</dbReference>
<dbReference type="InterPro" id="IPR041614">
    <property type="entry name" value="DprA_WH"/>
</dbReference>
<dbReference type="Gene3D" id="3.40.50.450">
    <property type="match status" value="1"/>
</dbReference>
<comment type="caution">
    <text evidence="4">The sequence shown here is derived from an EMBL/GenBank/DDBJ whole genome shotgun (WGS) entry which is preliminary data.</text>
</comment>
<name>A0A845LF06_HELGE</name>
<evidence type="ECO:0000313" key="4">
    <source>
        <dbReference type="EMBL" id="MZP43490.1"/>
    </source>
</evidence>
<dbReference type="OrthoDB" id="9785707at2"/>
<dbReference type="Pfam" id="PF02481">
    <property type="entry name" value="DNA_processg_A"/>
    <property type="match status" value="1"/>
</dbReference>
<organism evidence="4 5">
    <name type="scientific">Heliomicrobium gestii</name>
    <name type="common">Heliobacterium gestii</name>
    <dbReference type="NCBI Taxonomy" id="2699"/>
    <lineage>
        <taxon>Bacteria</taxon>
        <taxon>Bacillati</taxon>
        <taxon>Bacillota</taxon>
        <taxon>Clostridia</taxon>
        <taxon>Eubacteriales</taxon>
        <taxon>Heliobacteriaceae</taxon>
        <taxon>Heliomicrobium</taxon>
    </lineage>
</organism>
<dbReference type="SUPFAM" id="SSF46785">
    <property type="entry name" value="Winged helix' DNA-binding domain"/>
    <property type="match status" value="1"/>
</dbReference>
<dbReference type="InterPro" id="IPR057666">
    <property type="entry name" value="DrpA_SLOG"/>
</dbReference>
<sequence length="372" mass="39848">MAHPPALTEQESWIALSALPGIGPRRFYALLGHFGTARAAWMAADERWDGIAGLSRQGWERTLQARRRTERTKALLRRLAQGDIAALLVTDGNYPALLRNIPDPPPVLYIRGRLLPEDGEALAIVGTRKPSPYGAKVCAAVARELTLRKRTIVSGMARGIDGIAHQSALEAGGRTIAVLAGGVDIIYPPEHGKLAGWIVEQGALVSEYPPGTRPEPGTFPARNRIISGLSTGVIVVEAGEKSGALITADQALEQGRDVFAVPGPITLPQSVGANRLIQQGAKLIVTIEDILDEDQRQLCLPLLGQSVENSPATDRLSEAERRIMEIVDWEPRSADELAARLSLSGSEVAAALTLLELKGRVQMERGGGFVAC</sequence>
<dbReference type="GO" id="GO:0009294">
    <property type="term" value="P:DNA-mediated transformation"/>
    <property type="evidence" value="ECO:0007669"/>
    <property type="project" value="InterPro"/>
</dbReference>
<dbReference type="InterPro" id="IPR036388">
    <property type="entry name" value="WH-like_DNA-bd_sf"/>
</dbReference>
<feature type="domain" description="DprA winged helix" evidence="3">
    <location>
        <begin position="310"/>
        <end position="367"/>
    </location>
</feature>
<dbReference type="SUPFAM" id="SSF102405">
    <property type="entry name" value="MCP/YpsA-like"/>
    <property type="match status" value="1"/>
</dbReference>
<accession>A0A845LF06</accession>
<comment type="similarity">
    <text evidence="1">Belongs to the DprA/Smf family.</text>
</comment>
<dbReference type="Pfam" id="PF17782">
    <property type="entry name" value="WHD_DprA"/>
    <property type="match status" value="1"/>
</dbReference>
<dbReference type="PANTHER" id="PTHR43022">
    <property type="entry name" value="PROTEIN SMF"/>
    <property type="match status" value="1"/>
</dbReference>
<evidence type="ECO:0000313" key="5">
    <source>
        <dbReference type="Proteomes" id="UP000471031"/>
    </source>
</evidence>
<dbReference type="Proteomes" id="UP000471031">
    <property type="component" value="Unassembled WGS sequence"/>
</dbReference>
<evidence type="ECO:0000256" key="1">
    <source>
        <dbReference type="ARBA" id="ARBA00006525"/>
    </source>
</evidence>
<dbReference type="EMBL" id="WXEX01000008">
    <property type="protein sequence ID" value="MZP43490.1"/>
    <property type="molecule type" value="Genomic_DNA"/>
</dbReference>
<gene>
    <name evidence="4" type="primary">dprA</name>
    <name evidence="4" type="ORF">GTO89_10610</name>
</gene>
<dbReference type="AlphaFoldDB" id="A0A845LF06"/>
<keyword evidence="5" id="KW-1185">Reference proteome</keyword>
<dbReference type="InterPro" id="IPR036390">
    <property type="entry name" value="WH_DNA-bd_sf"/>
</dbReference>